<comment type="caution">
    <text evidence="3">The sequence shown here is derived from an EMBL/GenBank/DDBJ whole genome shotgun (WGS) entry which is preliminary data.</text>
</comment>
<dbReference type="InterPro" id="IPR050345">
    <property type="entry name" value="Aliph_Amidase/BUP"/>
</dbReference>
<evidence type="ECO:0000313" key="4">
    <source>
        <dbReference type="Proteomes" id="UP000285961"/>
    </source>
</evidence>
<dbReference type="Gene3D" id="3.60.110.10">
    <property type="entry name" value="Carbon-nitrogen hydrolase"/>
    <property type="match status" value="1"/>
</dbReference>
<dbReference type="CDD" id="cd07197">
    <property type="entry name" value="nitrilase"/>
    <property type="match status" value="1"/>
</dbReference>
<keyword evidence="1 3" id="KW-0378">Hydrolase</keyword>
<evidence type="ECO:0000259" key="2">
    <source>
        <dbReference type="PROSITE" id="PS50263"/>
    </source>
</evidence>
<feature type="domain" description="CN hydrolase" evidence="2">
    <location>
        <begin position="3"/>
        <end position="265"/>
    </location>
</feature>
<dbReference type="PROSITE" id="PS50263">
    <property type="entry name" value="CN_HYDROLASE"/>
    <property type="match status" value="1"/>
</dbReference>
<protein>
    <submittedName>
        <fullName evidence="3">Carbon-nitrogen hydrolase family protein</fullName>
    </submittedName>
</protein>
<dbReference type="InterPro" id="IPR003010">
    <property type="entry name" value="C-N_Hydrolase"/>
</dbReference>
<dbReference type="Proteomes" id="UP000285961">
    <property type="component" value="Unassembled WGS sequence"/>
</dbReference>
<dbReference type="EMBL" id="QZKI01000089">
    <property type="protein sequence ID" value="RJP68705.1"/>
    <property type="molecule type" value="Genomic_DNA"/>
</dbReference>
<dbReference type="PANTHER" id="PTHR43674:SF2">
    <property type="entry name" value="BETA-UREIDOPROPIONASE"/>
    <property type="match status" value="1"/>
</dbReference>
<accession>A0A419EW55</accession>
<organism evidence="3 4">
    <name type="scientific">Candidatus Abyssobacteria bacterium SURF_17</name>
    <dbReference type="NCBI Taxonomy" id="2093361"/>
    <lineage>
        <taxon>Bacteria</taxon>
        <taxon>Pseudomonadati</taxon>
        <taxon>Candidatus Hydrogenedentota</taxon>
        <taxon>Candidatus Abyssobacteria</taxon>
    </lineage>
</organism>
<dbReference type="AlphaFoldDB" id="A0A419EW55"/>
<evidence type="ECO:0000313" key="3">
    <source>
        <dbReference type="EMBL" id="RJP68705.1"/>
    </source>
</evidence>
<gene>
    <name evidence="3" type="ORF">C4532_12070</name>
</gene>
<dbReference type="SUPFAM" id="SSF56317">
    <property type="entry name" value="Carbon-nitrogen hydrolase"/>
    <property type="match status" value="1"/>
</dbReference>
<proteinExistence type="predicted"/>
<name>A0A419EW55_9BACT</name>
<evidence type="ECO:0000256" key="1">
    <source>
        <dbReference type="ARBA" id="ARBA00022801"/>
    </source>
</evidence>
<dbReference type="GO" id="GO:0016811">
    <property type="term" value="F:hydrolase activity, acting on carbon-nitrogen (but not peptide) bonds, in linear amides"/>
    <property type="evidence" value="ECO:0007669"/>
    <property type="project" value="UniProtKB-ARBA"/>
</dbReference>
<dbReference type="PANTHER" id="PTHR43674">
    <property type="entry name" value="NITRILASE C965.09-RELATED"/>
    <property type="match status" value="1"/>
</dbReference>
<dbReference type="InterPro" id="IPR036526">
    <property type="entry name" value="C-N_Hydrolase_sf"/>
</dbReference>
<dbReference type="Pfam" id="PF00795">
    <property type="entry name" value="CN_hydrolase"/>
    <property type="match status" value="1"/>
</dbReference>
<sequence length="307" mass="33768">MKMKVAAFQTGPIEGAPEQTVQRALQLLDRAGEQKVKLAVFPESYYPGSHLLKLAKNNPDRYDALFSQFKALAEPVPGPTSSRISDKAREHGMHVVFTMAELGPNGRLYNASVLIDHQGQVLNVHRKTILTPTVETPEFTPGNEFNVTDTSIGNIGQLICADSSCPESSRILAIKGAQIVCLSMGGFRVEVNGRDMMGAVMDLCHASKTRAVDNSIFLIVANLSCRIGAFEYFGKSRIINYLGEVLAMGSEGPDREELVIAEIDVDDLAMLPLRMMSRRRPEIYKEILLPNPEAKGVDGRFLWSSTK</sequence>
<reference evidence="3 4" key="1">
    <citation type="journal article" date="2017" name="ISME J.">
        <title>Energy and carbon metabolisms in a deep terrestrial subsurface fluid microbial community.</title>
        <authorList>
            <person name="Momper L."/>
            <person name="Jungbluth S.P."/>
            <person name="Lee M.D."/>
            <person name="Amend J.P."/>
        </authorList>
    </citation>
    <scope>NUCLEOTIDE SEQUENCE [LARGE SCALE GENOMIC DNA]</scope>
    <source>
        <strain evidence="3">SURF_17</strain>
    </source>
</reference>